<dbReference type="EC" id="2.7.1.176" evidence="2"/>
<organism evidence="9 10">
    <name type="scientific">Microbacterium awajiense</name>
    <dbReference type="NCBI Taxonomy" id="415214"/>
    <lineage>
        <taxon>Bacteria</taxon>
        <taxon>Bacillati</taxon>
        <taxon>Actinomycetota</taxon>
        <taxon>Actinomycetes</taxon>
        <taxon>Micrococcales</taxon>
        <taxon>Microbacteriaceae</taxon>
        <taxon>Microbacterium</taxon>
    </lineage>
</organism>
<name>A0ABP7AUX9_9MICO</name>
<evidence type="ECO:0000256" key="5">
    <source>
        <dbReference type="ARBA" id="ARBA00032897"/>
    </source>
</evidence>
<evidence type="ECO:0000256" key="7">
    <source>
        <dbReference type="SAM" id="MobiDB-lite"/>
    </source>
</evidence>
<feature type="region of interest" description="Disordered" evidence="7">
    <location>
        <begin position="307"/>
        <end position="334"/>
    </location>
</feature>
<evidence type="ECO:0000313" key="10">
    <source>
        <dbReference type="Proteomes" id="UP001501697"/>
    </source>
</evidence>
<protein>
    <recommendedName>
        <fullName evidence="5">UDP-N-acetylglucosamine kinase</fullName>
        <ecNumber evidence="2">2.7.1.176</ecNumber>
    </recommendedName>
    <alternativeName>
        <fullName evidence="5">UDP-N-acetylglucosamine kinase</fullName>
    </alternativeName>
</protein>
<dbReference type="Gene3D" id="3.40.50.300">
    <property type="entry name" value="P-loop containing nucleotide triphosphate hydrolases"/>
    <property type="match status" value="1"/>
</dbReference>
<evidence type="ECO:0000313" key="9">
    <source>
        <dbReference type="EMBL" id="GAA3640540.1"/>
    </source>
</evidence>
<evidence type="ECO:0000256" key="6">
    <source>
        <dbReference type="ARBA" id="ARBA00048178"/>
    </source>
</evidence>
<comment type="caution">
    <text evidence="9">The sequence shown here is derived from an EMBL/GenBank/DDBJ whole genome shotgun (WGS) entry which is preliminary data.</text>
</comment>
<comment type="catalytic activity">
    <reaction evidence="6">
        <text>UDP-N-acetyl-alpha-D-glucosamine + ATP = UDP-N-acetyl-alpha-D-glucosamine 3'-phosphate + ADP + H(+)</text>
        <dbReference type="Rhea" id="RHEA:32671"/>
        <dbReference type="ChEBI" id="CHEBI:15378"/>
        <dbReference type="ChEBI" id="CHEBI:30616"/>
        <dbReference type="ChEBI" id="CHEBI:57705"/>
        <dbReference type="ChEBI" id="CHEBI:64353"/>
        <dbReference type="ChEBI" id="CHEBI:456216"/>
        <dbReference type="EC" id="2.7.1.176"/>
    </reaction>
</comment>
<reference evidence="10" key="1">
    <citation type="journal article" date="2019" name="Int. J. Syst. Evol. Microbiol.">
        <title>The Global Catalogue of Microorganisms (GCM) 10K type strain sequencing project: providing services to taxonomists for standard genome sequencing and annotation.</title>
        <authorList>
            <consortium name="The Broad Institute Genomics Platform"/>
            <consortium name="The Broad Institute Genome Sequencing Center for Infectious Disease"/>
            <person name="Wu L."/>
            <person name="Ma J."/>
        </authorList>
    </citation>
    <scope>NUCLEOTIDE SEQUENCE [LARGE SCALE GENOMIC DNA]</scope>
    <source>
        <strain evidence="10">JCM 16544</strain>
    </source>
</reference>
<gene>
    <name evidence="9" type="ORF">GCM10022200_25260</name>
</gene>
<keyword evidence="4" id="KW-0067">ATP-binding</keyword>
<evidence type="ECO:0000256" key="3">
    <source>
        <dbReference type="ARBA" id="ARBA00022741"/>
    </source>
</evidence>
<feature type="domain" description="Zeta toxin" evidence="8">
    <location>
        <begin position="28"/>
        <end position="211"/>
    </location>
</feature>
<dbReference type="InterPro" id="IPR010488">
    <property type="entry name" value="Zeta_toxin_domain"/>
</dbReference>
<evidence type="ECO:0000256" key="4">
    <source>
        <dbReference type="ARBA" id="ARBA00022840"/>
    </source>
</evidence>
<comment type="similarity">
    <text evidence="1">Belongs to the zeta toxin family.</text>
</comment>
<dbReference type="Pfam" id="PF06414">
    <property type="entry name" value="Zeta_toxin"/>
    <property type="match status" value="1"/>
</dbReference>
<feature type="compositionally biased region" description="Basic and acidic residues" evidence="7">
    <location>
        <begin position="309"/>
        <end position="319"/>
    </location>
</feature>
<dbReference type="InterPro" id="IPR027417">
    <property type="entry name" value="P-loop_NTPase"/>
</dbReference>
<proteinExistence type="inferred from homology"/>
<sequence>MTDLALTELDAKRIFDELIVPVVFPDHPRGETPAMTLVVGQPGTAVTRAANQFADGQAAAVLSAVELRAFHPRYLELSRDRSNAGARILQDSASVWMRSALQHARTNKRSLLLDGTFSSSEVALAATGLFSTSGFKTAVTVVAVSRAESLLALTSKSLLDARMGRASPFTTLADHDNLYLDSRALVETLEATPSVDRLTLIDGHGTKLFDASRLDPREFAGAVAALDDARVTRQSAGRAMRWLSELRAATDYAVSLQQIPVSLAEVLAQLHEIGRDEVVPGLRLPQDSQARPNAEAALERRLLAIRQSSKFERRPEHRHGPPVSTPDVDRGISL</sequence>
<dbReference type="EMBL" id="BAAAYU010000005">
    <property type="protein sequence ID" value="GAA3640540.1"/>
    <property type="molecule type" value="Genomic_DNA"/>
</dbReference>
<evidence type="ECO:0000256" key="2">
    <source>
        <dbReference type="ARBA" id="ARBA00011963"/>
    </source>
</evidence>
<keyword evidence="3" id="KW-0547">Nucleotide-binding</keyword>
<dbReference type="Proteomes" id="UP001501697">
    <property type="component" value="Unassembled WGS sequence"/>
</dbReference>
<dbReference type="RefSeq" id="WP_344739126.1">
    <property type="nucleotide sequence ID" value="NZ_BAAAYU010000005.1"/>
</dbReference>
<evidence type="ECO:0000259" key="8">
    <source>
        <dbReference type="Pfam" id="PF06414"/>
    </source>
</evidence>
<accession>A0ABP7AUX9</accession>
<evidence type="ECO:0000256" key="1">
    <source>
        <dbReference type="ARBA" id="ARBA00009104"/>
    </source>
</evidence>
<keyword evidence="10" id="KW-1185">Reference proteome</keyword>